<reference evidence="2 3" key="1">
    <citation type="journal article" date="2024" name="Commun. Biol.">
        <title>Comparative genomic analysis of thermophilic fungi reveals convergent evolutionary adaptations and gene losses.</title>
        <authorList>
            <person name="Steindorff A.S."/>
            <person name="Aguilar-Pontes M.V."/>
            <person name="Robinson A.J."/>
            <person name="Andreopoulos B."/>
            <person name="LaButti K."/>
            <person name="Kuo A."/>
            <person name="Mondo S."/>
            <person name="Riley R."/>
            <person name="Otillar R."/>
            <person name="Haridas S."/>
            <person name="Lipzen A."/>
            <person name="Grimwood J."/>
            <person name="Schmutz J."/>
            <person name="Clum A."/>
            <person name="Reid I.D."/>
            <person name="Moisan M.C."/>
            <person name="Butler G."/>
            <person name="Nguyen T.T.M."/>
            <person name="Dewar K."/>
            <person name="Conant G."/>
            <person name="Drula E."/>
            <person name="Henrissat B."/>
            <person name="Hansel C."/>
            <person name="Singer S."/>
            <person name="Hutchinson M.I."/>
            <person name="de Vries R.P."/>
            <person name="Natvig D.O."/>
            <person name="Powell A.J."/>
            <person name="Tsang A."/>
            <person name="Grigoriev I.V."/>
        </authorList>
    </citation>
    <scope>NUCLEOTIDE SEQUENCE [LARGE SCALE GENOMIC DNA]</scope>
    <source>
        <strain evidence="2 3">CBS 494.80</strain>
    </source>
</reference>
<proteinExistence type="predicted"/>
<keyword evidence="1" id="KW-0812">Transmembrane</keyword>
<comment type="caution">
    <text evidence="2">The sequence shown here is derived from an EMBL/GenBank/DDBJ whole genome shotgun (WGS) entry which is preliminary data.</text>
</comment>
<evidence type="ECO:0000256" key="1">
    <source>
        <dbReference type="SAM" id="Phobius"/>
    </source>
</evidence>
<feature type="transmembrane region" description="Helical" evidence="1">
    <location>
        <begin position="149"/>
        <end position="170"/>
    </location>
</feature>
<accession>A0ABR4C4V7</accession>
<organism evidence="2 3">
    <name type="scientific">Oculimacula yallundae</name>
    <dbReference type="NCBI Taxonomy" id="86028"/>
    <lineage>
        <taxon>Eukaryota</taxon>
        <taxon>Fungi</taxon>
        <taxon>Dikarya</taxon>
        <taxon>Ascomycota</taxon>
        <taxon>Pezizomycotina</taxon>
        <taxon>Leotiomycetes</taxon>
        <taxon>Helotiales</taxon>
        <taxon>Ploettnerulaceae</taxon>
        <taxon>Oculimacula</taxon>
    </lineage>
</organism>
<dbReference type="EMBL" id="JAZHXI010000014">
    <property type="protein sequence ID" value="KAL2064118.1"/>
    <property type="molecule type" value="Genomic_DNA"/>
</dbReference>
<sequence>MFEKFKSKRSTRSGSSPKEKLTWDVPVFFGMMFLLAIAELFFSVDSFQYLQRKHKWHSKTERSRLAFLIFSSARTILLSAVYCGFHCARKHFHSMFHTVFLVISTILWIVSGVLIHQMWGVIDCNEGLGGVKDIRDGLSECHELKIIEIIAWVLAAVSILATIPVVMNAMKRRKRQAARKTETSG</sequence>
<evidence type="ECO:0000313" key="3">
    <source>
        <dbReference type="Proteomes" id="UP001595075"/>
    </source>
</evidence>
<feature type="transmembrane region" description="Helical" evidence="1">
    <location>
        <begin position="64"/>
        <end position="85"/>
    </location>
</feature>
<dbReference type="Proteomes" id="UP001595075">
    <property type="component" value="Unassembled WGS sequence"/>
</dbReference>
<keyword evidence="1" id="KW-1133">Transmembrane helix</keyword>
<protein>
    <submittedName>
        <fullName evidence="2">Uncharacterized protein</fullName>
    </submittedName>
</protein>
<feature type="transmembrane region" description="Helical" evidence="1">
    <location>
        <begin position="97"/>
        <end position="119"/>
    </location>
</feature>
<name>A0ABR4C4V7_9HELO</name>
<keyword evidence="1" id="KW-0472">Membrane</keyword>
<keyword evidence="3" id="KW-1185">Reference proteome</keyword>
<feature type="transmembrane region" description="Helical" evidence="1">
    <location>
        <begin position="21"/>
        <end position="44"/>
    </location>
</feature>
<evidence type="ECO:0000313" key="2">
    <source>
        <dbReference type="EMBL" id="KAL2064118.1"/>
    </source>
</evidence>
<gene>
    <name evidence="2" type="ORF">VTL71DRAFT_4612</name>
</gene>